<keyword evidence="2" id="KW-1185">Reference proteome</keyword>
<dbReference type="SUPFAM" id="SSF46785">
    <property type="entry name" value="Winged helix' DNA-binding domain"/>
    <property type="match status" value="1"/>
</dbReference>
<evidence type="ECO:0000313" key="2">
    <source>
        <dbReference type="Proteomes" id="UP000070657"/>
    </source>
</evidence>
<dbReference type="InterPro" id="IPR036390">
    <property type="entry name" value="WH_DNA-bd_sf"/>
</dbReference>
<protein>
    <recommendedName>
        <fullName evidence="3">Transcription regulator PadR N-terminal domain-containing protein</fullName>
    </recommendedName>
</protein>
<dbReference type="Proteomes" id="UP000070657">
    <property type="component" value="Unassembled WGS sequence"/>
</dbReference>
<reference evidence="1 2" key="1">
    <citation type="journal article" date="2016" name="Sci. Rep.">
        <title>Metabolic traits of an uncultured archaeal lineage -MSBL1- from brine pools of the Red Sea.</title>
        <authorList>
            <person name="Mwirichia R."/>
            <person name="Alam I."/>
            <person name="Rashid M."/>
            <person name="Vinu M."/>
            <person name="Ba-Alawi W."/>
            <person name="Anthony Kamau A."/>
            <person name="Kamanda Ngugi D."/>
            <person name="Goker M."/>
            <person name="Klenk H.P."/>
            <person name="Bajic V."/>
            <person name="Stingl U."/>
        </authorList>
    </citation>
    <scope>NUCLEOTIDE SEQUENCE [LARGE SCALE GENOMIC DNA]</scope>
    <source>
        <strain evidence="1">SCGC-AAA259E22</strain>
    </source>
</reference>
<evidence type="ECO:0000313" key="1">
    <source>
        <dbReference type="EMBL" id="KXA93665.1"/>
    </source>
</evidence>
<name>A0A133UHK3_9EURY</name>
<proteinExistence type="predicted"/>
<accession>A0A133UHK3</accession>
<comment type="caution">
    <text evidence="1">The sequence shown here is derived from an EMBL/GenBank/DDBJ whole genome shotgun (WGS) entry which is preliminary data.</text>
</comment>
<organism evidence="1 2">
    <name type="scientific">candidate division MSBL1 archaeon SCGC-AAA259E22</name>
    <dbReference type="NCBI Taxonomy" id="1698265"/>
    <lineage>
        <taxon>Archaea</taxon>
        <taxon>Methanobacteriati</taxon>
        <taxon>Methanobacteriota</taxon>
        <taxon>candidate division MSBL1</taxon>
    </lineage>
</organism>
<dbReference type="EMBL" id="LHXP01000012">
    <property type="protein sequence ID" value="KXA93665.1"/>
    <property type="molecule type" value="Genomic_DNA"/>
</dbReference>
<dbReference type="AlphaFoldDB" id="A0A133UHK3"/>
<sequence>MKAKPKGKYQQVPFYKLVLRYLAVRDRKVTSDEIYLDWCKDYNDKGVSDSNIRRVLKMQEERGTIRSERYDNGKRGPNPKRYWITEVGKRNVAYHWNDLEYDEASMELRQK</sequence>
<evidence type="ECO:0008006" key="3">
    <source>
        <dbReference type="Google" id="ProtNLM"/>
    </source>
</evidence>
<gene>
    <name evidence="1" type="ORF">AKJ66_01530</name>
</gene>